<feature type="compositionally biased region" description="Polar residues" evidence="1">
    <location>
        <begin position="717"/>
        <end position="729"/>
    </location>
</feature>
<feature type="compositionally biased region" description="Pro residues" evidence="1">
    <location>
        <begin position="222"/>
        <end position="249"/>
    </location>
</feature>
<dbReference type="InterPro" id="IPR001849">
    <property type="entry name" value="PH_domain"/>
</dbReference>
<feature type="compositionally biased region" description="Low complexity" evidence="1">
    <location>
        <begin position="324"/>
        <end position="339"/>
    </location>
</feature>
<feature type="region of interest" description="Disordered" evidence="1">
    <location>
        <begin position="931"/>
        <end position="1033"/>
    </location>
</feature>
<gene>
    <name evidence="3" type="ORF">DB88DRAFT_247852</name>
</gene>
<dbReference type="PANTHER" id="PTHR37283">
    <property type="entry name" value="PH DOMAIN-CONTAINING PROTEIN YHR131C"/>
    <property type="match status" value="1"/>
</dbReference>
<feature type="region of interest" description="Disordered" evidence="1">
    <location>
        <begin position="1"/>
        <end position="640"/>
    </location>
</feature>
<feature type="compositionally biased region" description="Low complexity" evidence="1">
    <location>
        <begin position="589"/>
        <end position="602"/>
    </location>
</feature>
<feature type="compositionally biased region" description="Basic and acidic residues" evidence="1">
    <location>
        <begin position="1166"/>
        <end position="1176"/>
    </location>
</feature>
<dbReference type="AlphaFoldDB" id="A0AAD9FRV9"/>
<dbReference type="Gene3D" id="2.30.29.30">
    <property type="entry name" value="Pleckstrin-homology domain (PH domain)/Phosphotyrosine-binding domain (PTB)"/>
    <property type="match status" value="1"/>
</dbReference>
<sequence length="1186" mass="125089">MPSIFARHRRASESLPNGAMSPQDDSAMRQKRRSMDVGRPPVSGNKFKSLFAQSGPEGEGRRSTERRRSSVASQLFGGDDEEGRNGSLRKKLTSASQIFHKHHAEATPSPSSPRTPTTPPAPNGASLRLDAPTPRSPNSNAQFISPTLRPETFGLSATASPEGRSRDGPSGWQPSYPVILPDDSYADLAPDGLPATDRAVPSSPILPSENEHRRSLHANIPTPSPDEPPTKPVTPPVGPAPLPTPPPSASAPHRELPTMATLGSGVEKGENTPTSTSLASEEQSLAGQTVSASASSNSTGRPLLSVVTSSDATPSETLSQGPVASPGPTTAVGGTPTSAKPNGRPRPDVPPRRTTLIQSPPMPQPIKNLPSMVGWPAFMKDGVPGTPSWGQNVPRTPGWSGGNAPKTPGWSGMASPVSARPPTTPGGGFPFTLPPTPVGQNKGKGKEPMSEEELRKARRAMPVMLREPSFKPQEHDGGDVGASDDEDDDSEPEMEGHPEDDSEPETETDKGKKKASVPIKNRLRGKAKSRANTGVSALAHTAVQEEDDAATTPPAQPVDPATIGAPTKRSFWSLGTPALKQPATWTQFSASPSATPSGPSRPDSSNIAESADGYFSSNPGSSQVSLGTPRNAEPVLTKSGHTEQVFGLGAAVAAQAEARHAVRAPSPVSEDEGSEEMGSDDSAGISSMDHTTSQDHTSYTAATNGDPEVEAEAVTPETPQRPSFYTRPSRSMVDLASTSTEPDRLAPTKGTKLHTIRSREGAPGKIELPSRAPLNGSLGVASPSGEWAKPPPTPAAGRAGFFWQKSKDGKEIGVLKRRLSADDLSVQPPKYEPPFPGTYIPRPRDEEGKEKLPKYWCAVHIEGNLSRKMEFSAPGVQSRDRSWKKLYFILRGTSLLVYRFDPHRFPLKVEPPQPVPSVTESESEEYLHVHCPGERRQSVSVGSSQATRRNTVSDNGPSARRGSSTSSAVGGQVAGGSTLLGSRRTSVSSTASPLSTTSSAVGSNSGEKDPALFPNSGARRMSTTSTTSSTHSVGSASLASHFQHNQLIKQYTLQNAESGLAADYIKRKNVVRVRAEGEQFLLQTDSAREVVDWIEAFQAATNVALDLDDRPMPKIITLPRRRRRRVAGAVAAAAAAGTAAANGADANPAQADTPEGNAAAVAAAERAARERERMLAEDQATATTNA</sequence>
<feature type="compositionally biased region" description="Polar residues" evidence="1">
    <location>
        <begin position="938"/>
        <end position="956"/>
    </location>
</feature>
<dbReference type="PROSITE" id="PS50003">
    <property type="entry name" value="PH_DOMAIN"/>
    <property type="match status" value="1"/>
</dbReference>
<evidence type="ECO:0000256" key="1">
    <source>
        <dbReference type="SAM" id="MobiDB-lite"/>
    </source>
</evidence>
<feature type="compositionally biased region" description="Acidic residues" evidence="1">
    <location>
        <begin position="669"/>
        <end position="679"/>
    </location>
</feature>
<feature type="compositionally biased region" description="Polar residues" evidence="1">
    <location>
        <begin position="688"/>
        <end position="703"/>
    </location>
</feature>
<feature type="compositionally biased region" description="Pro residues" evidence="1">
    <location>
        <begin position="110"/>
        <end position="122"/>
    </location>
</feature>
<dbReference type="EMBL" id="JAODAN010000004">
    <property type="protein sequence ID" value="KAK1925045.1"/>
    <property type="molecule type" value="Genomic_DNA"/>
</dbReference>
<reference evidence="3" key="1">
    <citation type="submission" date="2023-02" db="EMBL/GenBank/DDBJ databases">
        <title>Identification and recombinant expression of a fungal hydrolase from Papiliotrema laurentii that hydrolyzes apple cutin and clears colloidal polyester polyurethane.</title>
        <authorList>
            <consortium name="DOE Joint Genome Institute"/>
            <person name="Roman V.A."/>
            <person name="Bojanowski C."/>
            <person name="Crable B.R."/>
            <person name="Wagner D.N."/>
            <person name="Hung C.S."/>
            <person name="Nadeau L.J."/>
            <person name="Schratz L."/>
            <person name="Haridas S."/>
            <person name="Pangilinan J."/>
            <person name="Lipzen A."/>
            <person name="Na H."/>
            <person name="Yan M."/>
            <person name="Ng V."/>
            <person name="Grigoriev I.V."/>
            <person name="Spatafora J.W."/>
            <person name="Barlow D."/>
            <person name="Biffinger J."/>
            <person name="Kelley-Loughnane N."/>
            <person name="Varaljay V.A."/>
            <person name="Crookes-Goodson W.J."/>
        </authorList>
    </citation>
    <scope>NUCLEOTIDE SEQUENCE</scope>
    <source>
        <strain evidence="3">5307AH</strain>
    </source>
</reference>
<feature type="compositionally biased region" description="Polar residues" evidence="1">
    <location>
        <begin position="271"/>
        <end position="322"/>
    </location>
</feature>
<feature type="compositionally biased region" description="Polar residues" evidence="1">
    <location>
        <begin position="615"/>
        <end position="628"/>
    </location>
</feature>
<dbReference type="Proteomes" id="UP001182556">
    <property type="component" value="Unassembled WGS sequence"/>
</dbReference>
<feature type="compositionally biased region" description="Basic and acidic residues" evidence="1">
    <location>
        <begin position="468"/>
        <end position="478"/>
    </location>
</feature>
<dbReference type="InterPro" id="IPR011993">
    <property type="entry name" value="PH-like_dom_sf"/>
</dbReference>
<feature type="compositionally biased region" description="Basic and acidic residues" evidence="1">
    <location>
        <begin position="58"/>
        <end position="68"/>
    </location>
</feature>
<proteinExistence type="predicted"/>
<organism evidence="3 4">
    <name type="scientific">Papiliotrema laurentii</name>
    <name type="common">Cryptococcus laurentii</name>
    <dbReference type="NCBI Taxonomy" id="5418"/>
    <lineage>
        <taxon>Eukaryota</taxon>
        <taxon>Fungi</taxon>
        <taxon>Dikarya</taxon>
        <taxon>Basidiomycota</taxon>
        <taxon>Agaricomycotina</taxon>
        <taxon>Tremellomycetes</taxon>
        <taxon>Tremellales</taxon>
        <taxon>Rhynchogastremaceae</taxon>
        <taxon>Papiliotrema</taxon>
    </lineage>
</organism>
<feature type="compositionally biased region" description="Low complexity" evidence="1">
    <location>
        <begin position="1022"/>
        <end position="1033"/>
    </location>
</feature>
<protein>
    <recommendedName>
        <fullName evidence="2">PH domain-containing protein</fullName>
    </recommendedName>
</protein>
<feature type="compositionally biased region" description="Basic residues" evidence="1">
    <location>
        <begin position="511"/>
        <end position="529"/>
    </location>
</feature>
<dbReference type="SMART" id="SM00233">
    <property type="entry name" value="PH"/>
    <property type="match status" value="1"/>
</dbReference>
<evidence type="ECO:0000313" key="4">
    <source>
        <dbReference type="Proteomes" id="UP001182556"/>
    </source>
</evidence>
<feature type="compositionally biased region" description="Basic and acidic residues" evidence="1">
    <location>
        <begin position="444"/>
        <end position="455"/>
    </location>
</feature>
<feature type="compositionally biased region" description="Low complexity" evidence="1">
    <location>
        <begin position="1137"/>
        <end position="1165"/>
    </location>
</feature>
<keyword evidence="4" id="KW-1185">Reference proteome</keyword>
<feature type="compositionally biased region" description="Low complexity" evidence="1">
    <location>
        <begin position="962"/>
        <end position="977"/>
    </location>
</feature>
<evidence type="ECO:0000313" key="3">
    <source>
        <dbReference type="EMBL" id="KAK1925045.1"/>
    </source>
</evidence>
<feature type="compositionally biased region" description="Basic residues" evidence="1">
    <location>
        <begin position="1"/>
        <end position="10"/>
    </location>
</feature>
<accession>A0AAD9FRV9</accession>
<name>A0AAD9FRV9_PAPLA</name>
<feature type="region of interest" description="Disordered" evidence="1">
    <location>
        <begin position="1137"/>
        <end position="1186"/>
    </location>
</feature>
<dbReference type="CDD" id="cd00821">
    <property type="entry name" value="PH"/>
    <property type="match status" value="1"/>
</dbReference>
<feature type="compositionally biased region" description="Acidic residues" evidence="1">
    <location>
        <begin position="482"/>
        <end position="493"/>
    </location>
</feature>
<evidence type="ECO:0000259" key="2">
    <source>
        <dbReference type="PROSITE" id="PS50003"/>
    </source>
</evidence>
<dbReference type="PANTHER" id="PTHR37283:SF1">
    <property type="entry name" value="PH DOMAIN-CONTAINING PROTEIN YHR131C"/>
    <property type="match status" value="1"/>
</dbReference>
<feature type="region of interest" description="Disordered" evidence="1">
    <location>
        <begin position="654"/>
        <end position="801"/>
    </location>
</feature>
<comment type="caution">
    <text evidence="3">The sequence shown here is derived from an EMBL/GenBank/DDBJ whole genome shotgun (WGS) entry which is preliminary data.</text>
</comment>
<dbReference type="SUPFAM" id="SSF50729">
    <property type="entry name" value="PH domain-like"/>
    <property type="match status" value="1"/>
</dbReference>
<feature type="compositionally biased region" description="Polar residues" evidence="1">
    <location>
        <begin position="136"/>
        <end position="145"/>
    </location>
</feature>
<feature type="compositionally biased region" description="Low complexity" evidence="1">
    <location>
        <begin position="985"/>
        <end position="999"/>
    </location>
</feature>
<feature type="domain" description="PH" evidence="2">
    <location>
        <begin position="858"/>
        <end position="1102"/>
    </location>
</feature>